<gene>
    <name evidence="18" type="ORF">IFM89_001764</name>
</gene>
<keyword evidence="11 15" id="KW-0472">Membrane</keyword>
<keyword evidence="19" id="KW-1185">Reference proteome</keyword>
<dbReference type="InterPro" id="IPR008271">
    <property type="entry name" value="Ser/Thr_kinase_AS"/>
</dbReference>
<feature type="domain" description="Protein kinase" evidence="17">
    <location>
        <begin position="297"/>
        <end position="513"/>
    </location>
</feature>
<dbReference type="PROSITE" id="PS50011">
    <property type="entry name" value="PROTEIN_KINASE_DOM"/>
    <property type="match status" value="1"/>
</dbReference>
<comment type="subcellular location">
    <subcellularLocation>
        <location evidence="1">Cell membrane</location>
        <topology evidence="1">Single-pass membrane protein</topology>
    </subcellularLocation>
</comment>
<evidence type="ECO:0000256" key="8">
    <source>
        <dbReference type="ARBA" id="ARBA00022777"/>
    </source>
</evidence>
<dbReference type="GO" id="GO:0005886">
    <property type="term" value="C:plasma membrane"/>
    <property type="evidence" value="ECO:0007669"/>
    <property type="project" value="UniProtKB-SubCell"/>
</dbReference>
<dbReference type="InterPro" id="IPR011009">
    <property type="entry name" value="Kinase-like_dom_sf"/>
</dbReference>
<dbReference type="EMBL" id="JADFTS010000006">
    <property type="protein sequence ID" value="KAF9599818.1"/>
    <property type="molecule type" value="Genomic_DNA"/>
</dbReference>
<dbReference type="GO" id="GO:0004674">
    <property type="term" value="F:protein serine/threonine kinase activity"/>
    <property type="evidence" value="ECO:0007669"/>
    <property type="project" value="UniProtKB-KW"/>
</dbReference>
<feature type="signal peptide" evidence="16">
    <location>
        <begin position="1"/>
        <end position="17"/>
    </location>
</feature>
<comment type="catalytic activity">
    <reaction evidence="12">
        <text>L-threonyl-[protein] + ATP = O-phospho-L-threonyl-[protein] + ADP + H(+)</text>
        <dbReference type="Rhea" id="RHEA:46608"/>
        <dbReference type="Rhea" id="RHEA-COMP:11060"/>
        <dbReference type="Rhea" id="RHEA-COMP:11605"/>
        <dbReference type="ChEBI" id="CHEBI:15378"/>
        <dbReference type="ChEBI" id="CHEBI:30013"/>
        <dbReference type="ChEBI" id="CHEBI:30616"/>
        <dbReference type="ChEBI" id="CHEBI:61977"/>
        <dbReference type="ChEBI" id="CHEBI:456216"/>
        <dbReference type="EC" id="2.7.11.1"/>
    </reaction>
</comment>
<accession>A0A835HMW7</accession>
<keyword evidence="9 14" id="KW-0067">ATP-binding</keyword>
<keyword evidence="16" id="KW-0732">Signal</keyword>
<evidence type="ECO:0000256" key="15">
    <source>
        <dbReference type="SAM" id="Phobius"/>
    </source>
</evidence>
<dbReference type="FunFam" id="3.30.200.20:FF:000542">
    <property type="entry name" value="Receptor-like serine/threonine-protein kinase At4g25390"/>
    <property type="match status" value="1"/>
</dbReference>
<evidence type="ECO:0000256" key="3">
    <source>
        <dbReference type="ARBA" id="ARBA00022475"/>
    </source>
</evidence>
<dbReference type="SUPFAM" id="SSF56112">
    <property type="entry name" value="Protein kinase-like (PK-like)"/>
    <property type="match status" value="1"/>
</dbReference>
<dbReference type="SMART" id="SM00220">
    <property type="entry name" value="S_TKc"/>
    <property type="match status" value="1"/>
</dbReference>
<evidence type="ECO:0000256" key="14">
    <source>
        <dbReference type="PROSITE-ProRule" id="PRU10141"/>
    </source>
</evidence>
<dbReference type="PANTHER" id="PTHR47989">
    <property type="entry name" value="OS01G0750732 PROTEIN"/>
    <property type="match status" value="1"/>
</dbReference>
<dbReference type="PANTHER" id="PTHR47989:SF58">
    <property type="entry name" value="PROTEIN KINASE DOMAIN-CONTAINING PROTEIN"/>
    <property type="match status" value="1"/>
</dbReference>
<dbReference type="GO" id="GO:0005524">
    <property type="term" value="F:ATP binding"/>
    <property type="evidence" value="ECO:0007669"/>
    <property type="project" value="UniProtKB-UniRule"/>
</dbReference>
<proteinExistence type="predicted"/>
<evidence type="ECO:0000256" key="11">
    <source>
        <dbReference type="ARBA" id="ARBA00023136"/>
    </source>
</evidence>
<evidence type="ECO:0000256" key="5">
    <source>
        <dbReference type="ARBA" id="ARBA00022679"/>
    </source>
</evidence>
<dbReference type="OrthoDB" id="122279at2759"/>
<dbReference type="EC" id="2.7.11.1" evidence="2"/>
<dbReference type="Pfam" id="PF07714">
    <property type="entry name" value="PK_Tyr_Ser-Thr"/>
    <property type="match status" value="1"/>
</dbReference>
<feature type="chain" id="PRO_5032740956" description="non-specific serine/threonine protein kinase" evidence="16">
    <location>
        <begin position="18"/>
        <end position="513"/>
    </location>
</feature>
<evidence type="ECO:0000256" key="6">
    <source>
        <dbReference type="ARBA" id="ARBA00022692"/>
    </source>
</evidence>
<dbReference type="Proteomes" id="UP000631114">
    <property type="component" value="Unassembled WGS sequence"/>
</dbReference>
<evidence type="ECO:0000256" key="13">
    <source>
        <dbReference type="ARBA" id="ARBA00048679"/>
    </source>
</evidence>
<keyword evidence="4" id="KW-0723">Serine/threonine-protein kinase</keyword>
<keyword evidence="6 15" id="KW-0812">Transmembrane</keyword>
<evidence type="ECO:0000256" key="16">
    <source>
        <dbReference type="SAM" id="SignalP"/>
    </source>
</evidence>
<dbReference type="InterPro" id="IPR000719">
    <property type="entry name" value="Prot_kinase_dom"/>
</dbReference>
<comment type="catalytic activity">
    <reaction evidence="13">
        <text>L-seryl-[protein] + ATP = O-phospho-L-seryl-[protein] + ADP + H(+)</text>
        <dbReference type="Rhea" id="RHEA:17989"/>
        <dbReference type="Rhea" id="RHEA-COMP:9863"/>
        <dbReference type="Rhea" id="RHEA-COMP:11604"/>
        <dbReference type="ChEBI" id="CHEBI:15378"/>
        <dbReference type="ChEBI" id="CHEBI:29999"/>
        <dbReference type="ChEBI" id="CHEBI:30616"/>
        <dbReference type="ChEBI" id="CHEBI:83421"/>
        <dbReference type="ChEBI" id="CHEBI:456216"/>
        <dbReference type="EC" id="2.7.11.1"/>
    </reaction>
</comment>
<keyword evidence="7 14" id="KW-0547">Nucleotide-binding</keyword>
<evidence type="ECO:0000256" key="1">
    <source>
        <dbReference type="ARBA" id="ARBA00004162"/>
    </source>
</evidence>
<evidence type="ECO:0000313" key="19">
    <source>
        <dbReference type="Proteomes" id="UP000631114"/>
    </source>
</evidence>
<evidence type="ECO:0000313" key="18">
    <source>
        <dbReference type="EMBL" id="KAF9599818.1"/>
    </source>
</evidence>
<feature type="transmembrane region" description="Helical" evidence="15">
    <location>
        <begin position="226"/>
        <end position="249"/>
    </location>
</feature>
<evidence type="ECO:0000256" key="10">
    <source>
        <dbReference type="ARBA" id="ARBA00022989"/>
    </source>
</evidence>
<evidence type="ECO:0000259" key="17">
    <source>
        <dbReference type="PROSITE" id="PS50011"/>
    </source>
</evidence>
<dbReference type="InterPro" id="IPR043891">
    <property type="entry name" value="SPARK"/>
</dbReference>
<keyword evidence="10 15" id="KW-1133">Transmembrane helix</keyword>
<keyword evidence="8" id="KW-0418">Kinase</keyword>
<dbReference type="PROSITE" id="PS00107">
    <property type="entry name" value="PROTEIN_KINASE_ATP"/>
    <property type="match status" value="1"/>
</dbReference>
<reference evidence="18 19" key="1">
    <citation type="submission" date="2020-10" db="EMBL/GenBank/DDBJ databases">
        <title>The Coptis chinensis genome and diversification of protoberbering-type alkaloids.</title>
        <authorList>
            <person name="Wang B."/>
            <person name="Shu S."/>
            <person name="Song C."/>
            <person name="Liu Y."/>
        </authorList>
    </citation>
    <scope>NUCLEOTIDE SEQUENCE [LARGE SCALE GENOMIC DNA]</scope>
    <source>
        <strain evidence="18">HL-2020</strain>
        <tissue evidence="18">Leaf</tissue>
    </source>
</reference>
<keyword evidence="3" id="KW-1003">Cell membrane</keyword>
<dbReference type="Gene3D" id="1.10.510.10">
    <property type="entry name" value="Transferase(Phosphotransferase) domain 1"/>
    <property type="match status" value="1"/>
</dbReference>
<evidence type="ECO:0000256" key="7">
    <source>
        <dbReference type="ARBA" id="ARBA00022741"/>
    </source>
</evidence>
<feature type="binding site" evidence="14">
    <location>
        <position position="326"/>
    </location>
    <ligand>
        <name>ATP</name>
        <dbReference type="ChEBI" id="CHEBI:30616"/>
    </ligand>
</feature>
<dbReference type="PROSITE" id="PS00108">
    <property type="entry name" value="PROTEIN_KINASE_ST"/>
    <property type="match status" value="1"/>
</dbReference>
<keyword evidence="5" id="KW-0808">Transferase</keyword>
<dbReference type="InterPro" id="IPR001245">
    <property type="entry name" value="Ser-Thr/Tyr_kinase_cat_dom"/>
</dbReference>
<evidence type="ECO:0000256" key="4">
    <source>
        <dbReference type="ARBA" id="ARBA00022527"/>
    </source>
</evidence>
<dbReference type="InterPro" id="IPR017441">
    <property type="entry name" value="Protein_kinase_ATP_BS"/>
</dbReference>
<comment type="caution">
    <text evidence="18">The sequence shown here is derived from an EMBL/GenBank/DDBJ whole genome shotgun (WGS) entry which is preliminary data.</text>
</comment>
<dbReference type="Gene3D" id="3.30.200.20">
    <property type="entry name" value="Phosphorylase Kinase, domain 1"/>
    <property type="match status" value="1"/>
</dbReference>
<name>A0A835HMW7_9MAGN</name>
<evidence type="ECO:0000256" key="9">
    <source>
        <dbReference type="ARBA" id="ARBA00022840"/>
    </source>
</evidence>
<organism evidence="18 19">
    <name type="scientific">Coptis chinensis</name>
    <dbReference type="NCBI Taxonomy" id="261450"/>
    <lineage>
        <taxon>Eukaryota</taxon>
        <taxon>Viridiplantae</taxon>
        <taxon>Streptophyta</taxon>
        <taxon>Embryophyta</taxon>
        <taxon>Tracheophyta</taxon>
        <taxon>Spermatophyta</taxon>
        <taxon>Magnoliopsida</taxon>
        <taxon>Ranunculales</taxon>
        <taxon>Ranunculaceae</taxon>
        <taxon>Coptidoideae</taxon>
        <taxon>Coptis</taxon>
    </lineage>
</organism>
<sequence>MMLLTIAFLSLVASVLSTNMSSCPIDLNYIHTIPWNTSVCQSPTNSNTANQICCQALLSLFGIGLAQHLKETSLFQLPDLPSASACVLDFQSKLKSLSLPPDIASTCFGSPERFQTGPHICAGIVTKQDWIDRLGPTTQIDTACQADLSDSSSCDACVKAGFKVQARLTSIDGNASHSTECFYFTILYAGGVVNEYGAESAGTAACIFGLPLSSISNSKGKAHRDLINTLIGIAVVVLLLLCALPWYVFWDNRQKRKKMTSFGTPDSEEKSLKLHLRLNTGSIWFKFEELDRATDNFSDNNLIGRGGFGVVYKGILSDGTLVAVKKMIEPDSEGNTEFCNEVEIISNLKHRNLVPLRGCCVSDEKYDEEQGKQRYLVYDYMPNGNLDDHLFFSRSSISSSGNTKALNWSQRKSIIIDVAKGLAYLHYGVKPSIYHRDIKATNILLDAEMKARVADFGPTITDALKMLEGDREIPIIPDRPLPLGDDSFRSRDNTFSLPPFLSEAQLNTGGLLR</sequence>
<dbReference type="Pfam" id="PF19160">
    <property type="entry name" value="SPARK"/>
    <property type="match status" value="1"/>
</dbReference>
<dbReference type="AlphaFoldDB" id="A0A835HMW7"/>
<evidence type="ECO:0000256" key="2">
    <source>
        <dbReference type="ARBA" id="ARBA00012513"/>
    </source>
</evidence>
<evidence type="ECO:0000256" key="12">
    <source>
        <dbReference type="ARBA" id="ARBA00047899"/>
    </source>
</evidence>
<protein>
    <recommendedName>
        <fullName evidence="2">non-specific serine/threonine protein kinase</fullName>
        <ecNumber evidence="2">2.7.11.1</ecNumber>
    </recommendedName>
</protein>